<protein>
    <recommendedName>
        <fullName evidence="1">Cobalamin-independent methionine synthase MetE N-terminal domain-containing protein</fullName>
    </recommendedName>
</protein>
<dbReference type="GO" id="GO:0003871">
    <property type="term" value="F:5-methyltetrahydropteroyltriglutamate-homocysteine S-methyltransferase activity"/>
    <property type="evidence" value="ECO:0007669"/>
    <property type="project" value="InterPro"/>
</dbReference>
<organism evidence="2 3">
    <name type="scientific">Fraxinus pennsylvanica</name>
    <dbReference type="NCBI Taxonomy" id="56036"/>
    <lineage>
        <taxon>Eukaryota</taxon>
        <taxon>Viridiplantae</taxon>
        <taxon>Streptophyta</taxon>
        <taxon>Embryophyta</taxon>
        <taxon>Tracheophyta</taxon>
        <taxon>Spermatophyta</taxon>
        <taxon>Magnoliopsida</taxon>
        <taxon>eudicotyledons</taxon>
        <taxon>Gunneridae</taxon>
        <taxon>Pentapetalae</taxon>
        <taxon>asterids</taxon>
        <taxon>lamiids</taxon>
        <taxon>Lamiales</taxon>
        <taxon>Oleaceae</taxon>
        <taxon>Oleeae</taxon>
        <taxon>Fraxinus</taxon>
    </lineage>
</organism>
<evidence type="ECO:0000313" key="3">
    <source>
        <dbReference type="Proteomes" id="UP000834106"/>
    </source>
</evidence>
<dbReference type="GO" id="GO:0008270">
    <property type="term" value="F:zinc ion binding"/>
    <property type="evidence" value="ECO:0007669"/>
    <property type="project" value="InterPro"/>
</dbReference>
<name>A0AAD2A4I1_9LAMI</name>
<evidence type="ECO:0000313" key="2">
    <source>
        <dbReference type="EMBL" id="CAI9778447.1"/>
    </source>
</evidence>
<dbReference type="SUPFAM" id="SSF51726">
    <property type="entry name" value="UROD/MetE-like"/>
    <property type="match status" value="1"/>
</dbReference>
<proteinExistence type="predicted"/>
<dbReference type="InterPro" id="IPR013215">
    <property type="entry name" value="Cbl-indep_Met_Synth_N"/>
</dbReference>
<dbReference type="Proteomes" id="UP000834106">
    <property type="component" value="Chromosome 16"/>
</dbReference>
<dbReference type="GO" id="GO:0008652">
    <property type="term" value="P:amino acid biosynthetic process"/>
    <property type="evidence" value="ECO:0007669"/>
    <property type="project" value="InterPro"/>
</dbReference>
<dbReference type="Pfam" id="PF08267">
    <property type="entry name" value="Meth_synt_1"/>
    <property type="match status" value="1"/>
</dbReference>
<dbReference type="InterPro" id="IPR038071">
    <property type="entry name" value="UROD/MetE-like_sf"/>
</dbReference>
<feature type="domain" description="Cobalamin-independent methionine synthase MetE N-terminal" evidence="1">
    <location>
        <begin position="3"/>
        <end position="36"/>
    </location>
</feature>
<dbReference type="PANTHER" id="PTHR30519">
    <property type="entry name" value="5-METHYLTETRAHYDROPTEROYLTRIGLUTAMATE--HOMOCYSTEINE METHYLTRANSFERASE"/>
    <property type="match status" value="1"/>
</dbReference>
<dbReference type="EMBL" id="OU503051">
    <property type="protein sequence ID" value="CAI9778447.1"/>
    <property type="molecule type" value="Genomic_DNA"/>
</dbReference>
<evidence type="ECO:0000259" key="1">
    <source>
        <dbReference type="Pfam" id="PF08267"/>
    </source>
</evidence>
<reference evidence="2" key="1">
    <citation type="submission" date="2023-05" db="EMBL/GenBank/DDBJ databases">
        <authorList>
            <person name="Huff M."/>
        </authorList>
    </citation>
    <scope>NUCLEOTIDE SEQUENCE</scope>
</reference>
<dbReference type="Gene3D" id="3.20.20.210">
    <property type="match status" value="1"/>
</dbReference>
<dbReference type="AlphaFoldDB" id="A0AAD2A4I1"/>
<sequence>MASHIVGYPSMGPKRELKFALESFWNGKSSADELQKVLDTTAMLGAVPVRYNWNGGPDVKFSYASHKAVTEYKEAKSVADFGSLELSPVDGRTLTDFMHTMGEMNCSFSCFCY</sequence>
<accession>A0AAD2A4I1</accession>
<keyword evidence="3" id="KW-1185">Reference proteome</keyword>
<gene>
    <name evidence="2" type="ORF">FPE_LOCUS25877</name>
</gene>